<dbReference type="EMBL" id="CAKOAT010419598">
    <property type="protein sequence ID" value="CAH8369585.1"/>
    <property type="molecule type" value="Genomic_DNA"/>
</dbReference>
<dbReference type="Proteomes" id="UP001642260">
    <property type="component" value="Unassembled WGS sequence"/>
</dbReference>
<evidence type="ECO:0000313" key="2">
    <source>
        <dbReference type="EMBL" id="CAH8369585.1"/>
    </source>
</evidence>
<gene>
    <name evidence="2" type="ORF">ERUC_LOCUS31189</name>
</gene>
<dbReference type="AlphaFoldDB" id="A0ABC8L1N7"/>
<feature type="region of interest" description="Disordered" evidence="1">
    <location>
        <begin position="1"/>
        <end position="41"/>
    </location>
</feature>
<accession>A0ABC8L1N7</accession>
<proteinExistence type="predicted"/>
<evidence type="ECO:0000313" key="3">
    <source>
        <dbReference type="Proteomes" id="UP001642260"/>
    </source>
</evidence>
<sequence>MELVQRQGKIQPDSRASSLRRGRRWRRREEEEEPEIQNERRQKQVVWMDKVGEELSIGVCDVSEVKEVKHKVEEEDKHGDDYSTLYILAYFFTRKSFMTARDFPNAAANQPLQAPKEFRKALKITSLRPYKFYIHLSSLVSFFLRKNLRKRRITSCKI</sequence>
<organism evidence="2 3">
    <name type="scientific">Eruca vesicaria subsp. sativa</name>
    <name type="common">Garden rocket</name>
    <name type="synonym">Eruca sativa</name>
    <dbReference type="NCBI Taxonomy" id="29727"/>
    <lineage>
        <taxon>Eukaryota</taxon>
        <taxon>Viridiplantae</taxon>
        <taxon>Streptophyta</taxon>
        <taxon>Embryophyta</taxon>
        <taxon>Tracheophyta</taxon>
        <taxon>Spermatophyta</taxon>
        <taxon>Magnoliopsida</taxon>
        <taxon>eudicotyledons</taxon>
        <taxon>Gunneridae</taxon>
        <taxon>Pentapetalae</taxon>
        <taxon>rosids</taxon>
        <taxon>malvids</taxon>
        <taxon>Brassicales</taxon>
        <taxon>Brassicaceae</taxon>
        <taxon>Brassiceae</taxon>
        <taxon>Eruca</taxon>
    </lineage>
</organism>
<evidence type="ECO:0000256" key="1">
    <source>
        <dbReference type="SAM" id="MobiDB-lite"/>
    </source>
</evidence>
<comment type="caution">
    <text evidence="2">The sequence shown here is derived from an EMBL/GenBank/DDBJ whole genome shotgun (WGS) entry which is preliminary data.</text>
</comment>
<name>A0ABC8L1N7_ERUVS</name>
<protein>
    <submittedName>
        <fullName evidence="2">Uncharacterized protein</fullName>
    </submittedName>
</protein>
<reference evidence="2 3" key="1">
    <citation type="submission" date="2022-03" db="EMBL/GenBank/DDBJ databases">
        <authorList>
            <person name="Macdonald S."/>
            <person name="Ahmed S."/>
            <person name="Newling K."/>
        </authorList>
    </citation>
    <scope>NUCLEOTIDE SEQUENCE [LARGE SCALE GENOMIC DNA]</scope>
</reference>
<keyword evidence="3" id="KW-1185">Reference proteome</keyword>